<name>A0A1M6SNK0_9AQUI</name>
<feature type="domain" description="Glycoside hydrolase family 57 N-terminal" evidence="4">
    <location>
        <begin position="8"/>
        <end position="342"/>
    </location>
</feature>
<dbReference type="InterPro" id="IPR052046">
    <property type="entry name" value="GH57_Enzymes"/>
</dbReference>
<dbReference type="InterPro" id="IPR027291">
    <property type="entry name" value="Glyco_hydro_38_N_sf"/>
</dbReference>
<accession>A0A1M6SNK0</accession>
<protein>
    <submittedName>
        <fullName evidence="5">Alpha-amylase/alpha-mannosidase, GH57 family</fullName>
    </submittedName>
</protein>
<dbReference type="OrthoDB" id="9759321at2"/>
<dbReference type="EMBL" id="LT670846">
    <property type="protein sequence ID" value="SHK46273.1"/>
    <property type="molecule type" value="Genomic_DNA"/>
</dbReference>
<dbReference type="Proteomes" id="UP000189810">
    <property type="component" value="Chromosome I"/>
</dbReference>
<keyword evidence="6" id="KW-1185">Reference proteome</keyword>
<dbReference type="Pfam" id="PF03065">
    <property type="entry name" value="Glyco_hydro_57"/>
    <property type="match status" value="1"/>
</dbReference>
<evidence type="ECO:0000256" key="1">
    <source>
        <dbReference type="ARBA" id="ARBA00006821"/>
    </source>
</evidence>
<organism evidence="5 6">
    <name type="scientific">Thermocrinis minervae</name>
    <dbReference type="NCBI Taxonomy" id="381751"/>
    <lineage>
        <taxon>Bacteria</taxon>
        <taxon>Pseudomonadati</taxon>
        <taxon>Aquificota</taxon>
        <taxon>Aquificia</taxon>
        <taxon>Aquificales</taxon>
        <taxon>Aquificaceae</taxon>
        <taxon>Thermocrinis</taxon>
    </lineage>
</organism>
<dbReference type="InterPro" id="IPR011330">
    <property type="entry name" value="Glyco_hydro/deAcase_b/a-brl"/>
</dbReference>
<reference evidence="5 6" key="1">
    <citation type="submission" date="2016-11" db="EMBL/GenBank/DDBJ databases">
        <authorList>
            <person name="Jaros S."/>
            <person name="Januszkiewicz K."/>
            <person name="Wedrychowicz H."/>
        </authorList>
    </citation>
    <scope>NUCLEOTIDE SEQUENCE [LARGE SCALE GENOMIC DNA]</scope>
    <source>
        <strain evidence="5 6">DSM 19557</strain>
    </source>
</reference>
<evidence type="ECO:0000313" key="5">
    <source>
        <dbReference type="EMBL" id="SHK46273.1"/>
    </source>
</evidence>
<comment type="similarity">
    <text evidence="1 3">Belongs to the glycosyl hydrolase 57 family.</text>
</comment>
<dbReference type="SUPFAM" id="SSF88713">
    <property type="entry name" value="Glycoside hydrolase/deacetylase"/>
    <property type="match status" value="1"/>
</dbReference>
<keyword evidence="2 3" id="KW-0119">Carbohydrate metabolism</keyword>
<dbReference type="RefSeq" id="WP_079654206.1">
    <property type="nucleotide sequence ID" value="NZ_LT670846.1"/>
</dbReference>
<dbReference type="InterPro" id="IPR004300">
    <property type="entry name" value="Glyco_hydro_57_N"/>
</dbReference>
<dbReference type="AlphaFoldDB" id="A0A1M6SNK0"/>
<sequence>MKKLYLFILWHMHQPLYKDPYTKRYELPWTLLHLLKDYKRIPSYSLDYRVKVNFNLTPVLIDQIEDYSKGVSCRLLNMLEEDTDREFLQRLIKALPQRMKQSLKAQDVLSYLNLWAQVELKQDEVHTYVKVHAKSTLELYRDLYHSSRIGLLTSPYYHPILPLLISKISLLEDALTHVRMAKERFREIFGKEPMAMWPSEGAINEQTFDVFKNLGIRLIFSDERVFFNSSGATIREELYKLYNYRGVFILFRDRVLSDRVGFLYKDWKHEDAVEDFLSYLKNVFDRCSFSPIVSVILDGENPWEHYPNQGEDFLRGLYGRLQEQDWIETVSVEDLLKGDFEAHTLSSVEAGTWTDGFHMWEGHPQKEHMWEELKKARSLYGQKRCFLVAEGSDWFWWGGVEGNLFSQEFNNLFHRFLTRGVQDEGGDSCQ</sequence>
<dbReference type="GO" id="GO:0003824">
    <property type="term" value="F:catalytic activity"/>
    <property type="evidence" value="ECO:0007669"/>
    <property type="project" value="InterPro"/>
</dbReference>
<evidence type="ECO:0000256" key="2">
    <source>
        <dbReference type="ARBA" id="ARBA00023277"/>
    </source>
</evidence>
<dbReference type="Gene3D" id="3.20.110.10">
    <property type="entry name" value="Glycoside hydrolase 38, N terminal domain"/>
    <property type="match status" value="1"/>
</dbReference>
<proteinExistence type="inferred from homology"/>
<evidence type="ECO:0000259" key="4">
    <source>
        <dbReference type="Pfam" id="PF03065"/>
    </source>
</evidence>
<dbReference type="PANTHER" id="PTHR36306">
    <property type="entry name" value="ALPHA-AMYLASE-RELATED-RELATED"/>
    <property type="match status" value="1"/>
</dbReference>
<dbReference type="PANTHER" id="PTHR36306:SF1">
    <property type="entry name" value="ALPHA-AMYLASE-RELATED"/>
    <property type="match status" value="1"/>
</dbReference>
<evidence type="ECO:0000313" key="6">
    <source>
        <dbReference type="Proteomes" id="UP000189810"/>
    </source>
</evidence>
<dbReference type="STRING" id="381751.SAMN05444391_1099"/>
<evidence type="ECO:0000256" key="3">
    <source>
        <dbReference type="RuleBase" id="RU361196"/>
    </source>
</evidence>
<dbReference type="GO" id="GO:0005975">
    <property type="term" value="P:carbohydrate metabolic process"/>
    <property type="evidence" value="ECO:0007669"/>
    <property type="project" value="InterPro"/>
</dbReference>
<dbReference type="CDD" id="cd10796">
    <property type="entry name" value="GH57N_APU"/>
    <property type="match status" value="1"/>
</dbReference>
<gene>
    <name evidence="5" type="ORF">SAMN05444391_1099</name>
</gene>